<protein>
    <recommendedName>
        <fullName evidence="3">Rhodanese domain-containing protein</fullName>
    </recommendedName>
</protein>
<gene>
    <name evidence="4" type="ORF">CXG81DRAFT_14067</name>
</gene>
<dbReference type="InterPro" id="IPR045078">
    <property type="entry name" value="TST/MPST-like"/>
</dbReference>
<dbReference type="CDD" id="cd01448">
    <property type="entry name" value="TST_Repeat_1"/>
    <property type="match status" value="1"/>
</dbReference>
<dbReference type="SUPFAM" id="SSF52821">
    <property type="entry name" value="Rhodanese/Cell cycle control phosphatase"/>
    <property type="match status" value="2"/>
</dbReference>
<evidence type="ECO:0000313" key="5">
    <source>
        <dbReference type="Proteomes" id="UP000274922"/>
    </source>
</evidence>
<dbReference type="InterPro" id="IPR001307">
    <property type="entry name" value="Thiosulphate_STrfase_CS"/>
</dbReference>
<dbReference type="PANTHER" id="PTHR11364:SF27">
    <property type="entry name" value="SULFURTRANSFERASE"/>
    <property type="match status" value="1"/>
</dbReference>
<dbReference type="Gene3D" id="3.40.250.10">
    <property type="entry name" value="Rhodanese-like domain"/>
    <property type="match status" value="2"/>
</dbReference>
<dbReference type="AlphaFoldDB" id="A0A4P9X410"/>
<sequence length="294" mass="31784">MSTTTPCASSPPPHASALVQPEDVDLATCICVDASWYLGQPEGTGRARYAQEHIPGARFFDLDAVSDRSSDLPHMLPFNEPFEQAVGALGITPADCLVIYDQQGMFSAPRVWWTFKAFGHADVVVLDGGLPAWKRARRPTTAEPTPIKPTTYRAAFQPEMLTDFRSVYNKLVDFTSPRPDQIIDARPAARFQGKAPEPRPGLASGHVPTAVNVPFGELLDPATGGFLPADRLAARLSAAGIDLTRPVVTMCGSGVTAAVIYLALWELGKRDELALYDGSWAEWGRRKEAPVAAP</sequence>
<keyword evidence="5" id="KW-1185">Reference proteome</keyword>
<feature type="domain" description="Rhodanese" evidence="3">
    <location>
        <begin position="25"/>
        <end position="142"/>
    </location>
</feature>
<keyword evidence="2" id="KW-0677">Repeat</keyword>
<reference evidence="5" key="1">
    <citation type="journal article" date="2018" name="Nat. Microbiol.">
        <title>Leveraging single-cell genomics to expand the fungal tree of life.</title>
        <authorList>
            <person name="Ahrendt S.R."/>
            <person name="Quandt C.A."/>
            <person name="Ciobanu D."/>
            <person name="Clum A."/>
            <person name="Salamov A."/>
            <person name="Andreopoulos B."/>
            <person name="Cheng J.F."/>
            <person name="Woyke T."/>
            <person name="Pelin A."/>
            <person name="Henrissat B."/>
            <person name="Reynolds N.K."/>
            <person name="Benny G.L."/>
            <person name="Smith M.E."/>
            <person name="James T.Y."/>
            <person name="Grigoriev I.V."/>
        </authorList>
    </citation>
    <scope>NUCLEOTIDE SEQUENCE [LARGE SCALE GENOMIC DNA]</scope>
    <source>
        <strain evidence="5">ATCC 52028</strain>
    </source>
</reference>
<dbReference type="InterPro" id="IPR001763">
    <property type="entry name" value="Rhodanese-like_dom"/>
</dbReference>
<dbReference type="OrthoDB" id="270167at2759"/>
<dbReference type="EMBL" id="ML014259">
    <property type="protein sequence ID" value="RKO99761.1"/>
    <property type="molecule type" value="Genomic_DNA"/>
</dbReference>
<dbReference type="SMART" id="SM00450">
    <property type="entry name" value="RHOD"/>
    <property type="match status" value="2"/>
</dbReference>
<name>A0A4P9X410_9FUNG</name>
<dbReference type="CDD" id="cd01449">
    <property type="entry name" value="TST_Repeat_2"/>
    <property type="match status" value="1"/>
</dbReference>
<dbReference type="PROSITE" id="PS00380">
    <property type="entry name" value="RHODANESE_1"/>
    <property type="match status" value="1"/>
</dbReference>
<evidence type="ECO:0000256" key="2">
    <source>
        <dbReference type="ARBA" id="ARBA00022737"/>
    </source>
</evidence>
<dbReference type="GO" id="GO:0004792">
    <property type="term" value="F:thiosulfate-cyanide sulfurtransferase activity"/>
    <property type="evidence" value="ECO:0007669"/>
    <property type="project" value="InterPro"/>
</dbReference>
<evidence type="ECO:0000256" key="1">
    <source>
        <dbReference type="ARBA" id="ARBA00022679"/>
    </source>
</evidence>
<feature type="domain" description="Rhodanese" evidence="3">
    <location>
        <begin position="176"/>
        <end position="292"/>
    </location>
</feature>
<dbReference type="FunFam" id="3.40.250.10:FF:000001">
    <property type="entry name" value="Sulfurtransferase"/>
    <property type="match status" value="1"/>
</dbReference>
<dbReference type="Pfam" id="PF00581">
    <property type="entry name" value="Rhodanese"/>
    <property type="match status" value="2"/>
</dbReference>
<proteinExistence type="predicted"/>
<dbReference type="PROSITE" id="PS50206">
    <property type="entry name" value="RHODANESE_3"/>
    <property type="match status" value="2"/>
</dbReference>
<evidence type="ECO:0000313" key="4">
    <source>
        <dbReference type="EMBL" id="RKO99761.1"/>
    </source>
</evidence>
<dbReference type="STRING" id="1555241.A0A4P9X410"/>
<dbReference type="PANTHER" id="PTHR11364">
    <property type="entry name" value="THIOSULFATE SULFERTANSFERASE"/>
    <property type="match status" value="1"/>
</dbReference>
<dbReference type="InterPro" id="IPR036873">
    <property type="entry name" value="Rhodanese-like_dom_sf"/>
</dbReference>
<evidence type="ECO:0000259" key="3">
    <source>
        <dbReference type="PROSITE" id="PS50206"/>
    </source>
</evidence>
<dbReference type="Proteomes" id="UP000274922">
    <property type="component" value="Unassembled WGS sequence"/>
</dbReference>
<organism evidence="4 5">
    <name type="scientific">Caulochytrium protostelioides</name>
    <dbReference type="NCBI Taxonomy" id="1555241"/>
    <lineage>
        <taxon>Eukaryota</taxon>
        <taxon>Fungi</taxon>
        <taxon>Fungi incertae sedis</taxon>
        <taxon>Chytridiomycota</taxon>
        <taxon>Chytridiomycota incertae sedis</taxon>
        <taxon>Chytridiomycetes</taxon>
        <taxon>Caulochytriales</taxon>
        <taxon>Caulochytriaceae</taxon>
        <taxon>Caulochytrium</taxon>
    </lineage>
</organism>
<accession>A0A4P9X410</accession>
<keyword evidence="1" id="KW-0808">Transferase</keyword>